<feature type="transmembrane region" description="Helical" evidence="6">
    <location>
        <begin position="47"/>
        <end position="70"/>
    </location>
</feature>
<keyword evidence="5 6" id="KW-0472">Membrane</keyword>
<feature type="transmembrane region" description="Helical" evidence="6">
    <location>
        <begin position="201"/>
        <end position="223"/>
    </location>
</feature>
<organism evidence="7 8">
    <name type="scientific">Pleurostoma richardsiae</name>
    <dbReference type="NCBI Taxonomy" id="41990"/>
    <lineage>
        <taxon>Eukaryota</taxon>
        <taxon>Fungi</taxon>
        <taxon>Dikarya</taxon>
        <taxon>Ascomycota</taxon>
        <taxon>Pezizomycotina</taxon>
        <taxon>Sordariomycetes</taxon>
        <taxon>Sordariomycetidae</taxon>
        <taxon>Calosphaeriales</taxon>
        <taxon>Pleurostomataceae</taxon>
        <taxon>Pleurostoma</taxon>
    </lineage>
</organism>
<feature type="transmembrane region" description="Helical" evidence="6">
    <location>
        <begin position="486"/>
        <end position="506"/>
    </location>
</feature>
<gene>
    <name evidence="7" type="ORF">NKR23_g3315</name>
</gene>
<accession>A0AA38RZW6</accession>
<evidence type="ECO:0000256" key="3">
    <source>
        <dbReference type="ARBA" id="ARBA00022692"/>
    </source>
</evidence>
<dbReference type="PANTHER" id="PTHR45649">
    <property type="entry name" value="AMINO-ACID PERMEASE BAT1"/>
    <property type="match status" value="1"/>
</dbReference>
<keyword evidence="4 6" id="KW-1133">Transmembrane helix</keyword>
<protein>
    <submittedName>
        <fullName evidence="7">Amino acid transporter</fullName>
    </submittedName>
</protein>
<feature type="transmembrane region" description="Helical" evidence="6">
    <location>
        <begin position="284"/>
        <end position="307"/>
    </location>
</feature>
<dbReference type="PANTHER" id="PTHR45649:SF27">
    <property type="entry name" value="CHOLINE TRANSPORTER (EUROFUNG)"/>
    <property type="match status" value="1"/>
</dbReference>
<name>A0AA38RZW6_9PEZI</name>
<feature type="transmembrane region" description="Helical" evidence="6">
    <location>
        <begin position="170"/>
        <end position="189"/>
    </location>
</feature>
<evidence type="ECO:0000256" key="1">
    <source>
        <dbReference type="ARBA" id="ARBA00004141"/>
    </source>
</evidence>
<feature type="transmembrane region" description="Helical" evidence="6">
    <location>
        <begin position="452"/>
        <end position="474"/>
    </location>
</feature>
<dbReference type="Pfam" id="PF13520">
    <property type="entry name" value="AA_permease_2"/>
    <property type="match status" value="1"/>
</dbReference>
<feature type="transmembrane region" description="Helical" evidence="6">
    <location>
        <begin position="336"/>
        <end position="357"/>
    </location>
</feature>
<dbReference type="PIRSF" id="PIRSF006060">
    <property type="entry name" value="AA_transporter"/>
    <property type="match status" value="1"/>
</dbReference>
<feature type="transmembrane region" description="Helical" evidence="6">
    <location>
        <begin position="388"/>
        <end position="408"/>
    </location>
</feature>
<comment type="subcellular location">
    <subcellularLocation>
        <location evidence="1">Membrane</location>
        <topology evidence="1">Multi-pass membrane protein</topology>
    </subcellularLocation>
</comment>
<dbReference type="InterPro" id="IPR002293">
    <property type="entry name" value="AA/rel_permease1"/>
</dbReference>
<evidence type="ECO:0000313" key="8">
    <source>
        <dbReference type="Proteomes" id="UP001174694"/>
    </source>
</evidence>
<feature type="transmembrane region" description="Helical" evidence="6">
    <location>
        <begin position="90"/>
        <end position="114"/>
    </location>
</feature>
<evidence type="ECO:0000256" key="4">
    <source>
        <dbReference type="ARBA" id="ARBA00022989"/>
    </source>
</evidence>
<sequence length="520" mass="56319">MATTETKAPVRDLEVQPDVQAGEMEYEKGELVTASGHIQELERNFSLINMCAVAIVIGNCWAITGATITLSIYNGGSPGVIYEFIASGLFYLLITASLAELASAIPSAAGVYHWASVTPGRRVGRVVGFFAGYWNCLAYAFGGASLATIASSAIVEMYAFTHPDVEPQRWQVFVVYIVLIWGSTLVLLLANRWLPAINNLLMFLCLGGCLVSIIAVAALPSTTGSGHATDNFVWKDWYNGTGYASNGLVFVLGMFNASFNIGTPDCATHMAEEIPRPAVNIPKAMAAQMVSSFLTTLVYLIVLFYAITNFEAIAELDAEFPLTPIYMQVAGSKAGAIGLSVVVVLPLIGSVLGSIMTSSRVFWTLARDDAVPFSGVFARVSPRWKNPFNAILFIACFCTVMGCVYLGSHTAFEAFVGSFAVLTTLSYLAALLPHLLRRRTTVPAGPIYMRGALGYVVNVLSCGFMLVWVVFYCFPYTKEFTVESMNWSSLMAGGLTILVGAWWLYIQGRYQGPRVLLDCP</sequence>
<evidence type="ECO:0000256" key="6">
    <source>
        <dbReference type="SAM" id="Phobius"/>
    </source>
</evidence>
<evidence type="ECO:0000256" key="2">
    <source>
        <dbReference type="ARBA" id="ARBA00022448"/>
    </source>
</evidence>
<keyword evidence="2" id="KW-0813">Transport</keyword>
<evidence type="ECO:0000313" key="7">
    <source>
        <dbReference type="EMBL" id="KAJ9151147.1"/>
    </source>
</evidence>
<proteinExistence type="predicted"/>
<feature type="transmembrane region" description="Helical" evidence="6">
    <location>
        <begin position="243"/>
        <end position="263"/>
    </location>
</feature>
<dbReference type="GO" id="GO:0016020">
    <property type="term" value="C:membrane"/>
    <property type="evidence" value="ECO:0007669"/>
    <property type="project" value="UniProtKB-SubCell"/>
</dbReference>
<keyword evidence="8" id="KW-1185">Reference proteome</keyword>
<evidence type="ECO:0000256" key="5">
    <source>
        <dbReference type="ARBA" id="ARBA00023136"/>
    </source>
</evidence>
<keyword evidence="3 6" id="KW-0812">Transmembrane</keyword>
<dbReference type="Proteomes" id="UP001174694">
    <property type="component" value="Unassembled WGS sequence"/>
</dbReference>
<dbReference type="GO" id="GO:0022857">
    <property type="term" value="F:transmembrane transporter activity"/>
    <property type="evidence" value="ECO:0007669"/>
    <property type="project" value="InterPro"/>
</dbReference>
<dbReference type="Gene3D" id="1.20.1740.10">
    <property type="entry name" value="Amino acid/polyamine transporter I"/>
    <property type="match status" value="1"/>
</dbReference>
<dbReference type="EMBL" id="JANBVO010000006">
    <property type="protein sequence ID" value="KAJ9151147.1"/>
    <property type="molecule type" value="Genomic_DNA"/>
</dbReference>
<comment type="caution">
    <text evidence="7">The sequence shown here is derived from an EMBL/GenBank/DDBJ whole genome shotgun (WGS) entry which is preliminary data.</text>
</comment>
<dbReference type="AlphaFoldDB" id="A0AA38RZW6"/>
<reference evidence="7" key="1">
    <citation type="submission" date="2022-07" db="EMBL/GenBank/DDBJ databases">
        <title>Fungi with potential for degradation of polypropylene.</title>
        <authorList>
            <person name="Gostincar C."/>
        </authorList>
    </citation>
    <scope>NUCLEOTIDE SEQUENCE</scope>
    <source>
        <strain evidence="7">EXF-13308</strain>
    </source>
</reference>
<feature type="transmembrane region" description="Helical" evidence="6">
    <location>
        <begin position="414"/>
        <end position="432"/>
    </location>
</feature>
<feature type="transmembrane region" description="Helical" evidence="6">
    <location>
        <begin position="126"/>
        <end position="150"/>
    </location>
</feature>